<dbReference type="SMART" id="SM00694">
    <property type="entry name" value="DysFC"/>
    <property type="match status" value="1"/>
</dbReference>
<protein>
    <submittedName>
        <fullName evidence="7">Pex24p-domain-containing protein</fullName>
    </submittedName>
</protein>
<dbReference type="InterPro" id="IPR010482">
    <property type="entry name" value="TECPR1-like_DysF"/>
</dbReference>
<evidence type="ECO:0000259" key="5">
    <source>
        <dbReference type="SMART" id="SM00693"/>
    </source>
</evidence>
<dbReference type="GO" id="GO:0012505">
    <property type="term" value="C:endomembrane system"/>
    <property type="evidence" value="ECO:0007669"/>
    <property type="project" value="UniProtKB-SubCell"/>
</dbReference>
<evidence type="ECO:0000256" key="3">
    <source>
        <dbReference type="ARBA" id="ARBA00022989"/>
    </source>
</evidence>
<proteinExistence type="predicted"/>
<dbReference type="PANTHER" id="PTHR31679:SF2">
    <property type="entry name" value="PEROXISOMAL MEMBRANE PROTEIN PEX30-RELATED"/>
    <property type="match status" value="1"/>
</dbReference>
<dbReference type="EMBL" id="KV921602">
    <property type="protein sequence ID" value="ORE12813.1"/>
    <property type="molecule type" value="Genomic_DNA"/>
</dbReference>
<evidence type="ECO:0000313" key="7">
    <source>
        <dbReference type="EMBL" id="ORE12813.1"/>
    </source>
</evidence>
<dbReference type="GO" id="GO:0005778">
    <property type="term" value="C:peroxisomal membrane"/>
    <property type="evidence" value="ECO:0007669"/>
    <property type="project" value="TreeGrafter"/>
</dbReference>
<evidence type="ECO:0000256" key="1">
    <source>
        <dbReference type="ARBA" id="ARBA00004127"/>
    </source>
</evidence>
<dbReference type="InterPro" id="IPR006614">
    <property type="entry name" value="Peroxin/Ferlin"/>
</dbReference>
<keyword evidence="4" id="KW-0472">Membrane</keyword>
<dbReference type="VEuPathDB" id="FungiDB:BCV72DRAFT_222165"/>
<sequence>MKSVPILHPTRHLDRMYRFVIIEHQRSWLGNWTTLLLPNERPEWSDEYLQKTPSIHSFKLPPPVIKKGIRFAWHWASQDWEIDLNRNVDKEGWEYGSWDWKSWASKSSLSLFTRRRYWIRYARLEQLIVHDTRPISIQSTTSHTMDDTLSCSSSVTSFDSLPSTPPNTITYLHKKKSSSTSAASVNSYSPVEPYFSNDHIWLHR</sequence>
<accession>A0A1X0RL45</accession>
<evidence type="ECO:0000256" key="2">
    <source>
        <dbReference type="ARBA" id="ARBA00022692"/>
    </source>
</evidence>
<dbReference type="PANTHER" id="PTHR31679">
    <property type="entry name" value="PEROXISOMAL MEMBRANE PROTEIN PEX30-RELATED"/>
    <property type="match status" value="1"/>
</dbReference>
<comment type="subcellular location">
    <subcellularLocation>
        <location evidence="1">Endomembrane system</location>
        <topology evidence="1">Multi-pass membrane protein</topology>
    </subcellularLocation>
</comment>
<evidence type="ECO:0000259" key="6">
    <source>
        <dbReference type="SMART" id="SM00694"/>
    </source>
</evidence>
<gene>
    <name evidence="7" type="ORF">BCV71DRAFT_190394</name>
</gene>
<reference evidence="7 8" key="1">
    <citation type="journal article" date="2016" name="Proc. Natl. Acad. Sci. U.S.A.">
        <title>Lipid metabolic changes in an early divergent fungus govern the establishment of a mutualistic symbiosis with endobacteria.</title>
        <authorList>
            <person name="Lastovetsky O.A."/>
            <person name="Gaspar M.L."/>
            <person name="Mondo S.J."/>
            <person name="LaButti K.M."/>
            <person name="Sandor L."/>
            <person name="Grigoriev I.V."/>
            <person name="Henry S.A."/>
            <person name="Pawlowska T.E."/>
        </authorList>
    </citation>
    <scope>NUCLEOTIDE SEQUENCE [LARGE SCALE GENOMIC DNA]</scope>
    <source>
        <strain evidence="7 8">ATCC 11559</strain>
    </source>
</reference>
<dbReference type="GO" id="GO:0007031">
    <property type="term" value="P:peroxisome organization"/>
    <property type="evidence" value="ECO:0007669"/>
    <property type="project" value="UniProtKB-ARBA"/>
</dbReference>
<dbReference type="Pfam" id="PF06398">
    <property type="entry name" value="Pex24p"/>
    <property type="match status" value="1"/>
</dbReference>
<feature type="domain" description="Peroxin/Ferlin" evidence="6">
    <location>
        <begin position="92"/>
        <end position="125"/>
    </location>
</feature>
<organism evidence="7 8">
    <name type="scientific">Rhizopus microsporus</name>
    <dbReference type="NCBI Taxonomy" id="58291"/>
    <lineage>
        <taxon>Eukaryota</taxon>
        <taxon>Fungi</taxon>
        <taxon>Fungi incertae sedis</taxon>
        <taxon>Mucoromycota</taxon>
        <taxon>Mucoromycotina</taxon>
        <taxon>Mucoromycetes</taxon>
        <taxon>Mucorales</taxon>
        <taxon>Mucorineae</taxon>
        <taxon>Rhizopodaceae</taxon>
        <taxon>Rhizopus</taxon>
    </lineage>
</organism>
<dbReference type="InterPro" id="IPR052646">
    <property type="entry name" value="Peroxisomal_PEX28-32"/>
</dbReference>
<evidence type="ECO:0000313" key="8">
    <source>
        <dbReference type="Proteomes" id="UP000242381"/>
    </source>
</evidence>
<name>A0A1X0RL45_RHIZD</name>
<dbReference type="SMART" id="SM00693">
    <property type="entry name" value="DysFN"/>
    <property type="match status" value="1"/>
</dbReference>
<keyword evidence="3" id="KW-1133">Transmembrane helix</keyword>
<dbReference type="Proteomes" id="UP000242381">
    <property type="component" value="Unassembled WGS sequence"/>
</dbReference>
<dbReference type="AlphaFoldDB" id="A0A1X0RL45"/>
<keyword evidence="2" id="KW-0812">Transmembrane</keyword>
<feature type="domain" description="Peroxin/Ferlin" evidence="5">
    <location>
        <begin position="14"/>
        <end position="83"/>
    </location>
</feature>
<evidence type="ECO:0000256" key="4">
    <source>
        <dbReference type="ARBA" id="ARBA00023136"/>
    </source>
</evidence>